<dbReference type="Proteomes" id="UP001148629">
    <property type="component" value="Unassembled WGS sequence"/>
</dbReference>
<comment type="caution">
    <text evidence="1">The sequence shown here is derived from an EMBL/GenBank/DDBJ whole genome shotgun (WGS) entry which is preliminary data.</text>
</comment>
<reference evidence="1" key="1">
    <citation type="submission" date="2022-08" db="EMBL/GenBank/DDBJ databases">
        <title>Genome Sequence of Fusarium decemcellulare.</title>
        <authorList>
            <person name="Buettner E."/>
        </authorList>
    </citation>
    <scope>NUCLEOTIDE SEQUENCE</scope>
    <source>
        <strain evidence="1">Babe19</strain>
    </source>
</reference>
<gene>
    <name evidence="1" type="ORF">NM208_g10651</name>
</gene>
<evidence type="ECO:0000313" key="2">
    <source>
        <dbReference type="Proteomes" id="UP001148629"/>
    </source>
</evidence>
<protein>
    <submittedName>
        <fullName evidence="1">Uncharacterized protein</fullName>
    </submittedName>
</protein>
<name>A0ACC1RXK4_9HYPO</name>
<sequence>MTAPHGVGDLPGGFWPTVEVRGWLMMLANRKSTVDNMKKEANGAFAWLFHHPWKSVSAALNSPRSLVPQVDKRLASPARHYSEFRKSIDTYKKRRDLSSSISRMPHIAIHETCRSPYPDRSWATVRALNLAFGPLSNHATKCKARRRLTTDIPTRRTWPPNGCAPLMQIARTGYLTGTPAKSLRHRLHTPVHSDTPCDNSIGGGIPLIIGAAGEARDLTWPTQRKRSTKRYCARHRYNTVDDGILRSGPLTCSAQPRLRFNHVQVEAH</sequence>
<accession>A0ACC1RXK4</accession>
<evidence type="ECO:0000313" key="1">
    <source>
        <dbReference type="EMBL" id="KAJ3527537.1"/>
    </source>
</evidence>
<dbReference type="EMBL" id="JANRMS010001544">
    <property type="protein sequence ID" value="KAJ3527537.1"/>
    <property type="molecule type" value="Genomic_DNA"/>
</dbReference>
<organism evidence="1 2">
    <name type="scientific">Fusarium decemcellulare</name>
    <dbReference type="NCBI Taxonomy" id="57161"/>
    <lineage>
        <taxon>Eukaryota</taxon>
        <taxon>Fungi</taxon>
        <taxon>Dikarya</taxon>
        <taxon>Ascomycota</taxon>
        <taxon>Pezizomycotina</taxon>
        <taxon>Sordariomycetes</taxon>
        <taxon>Hypocreomycetidae</taxon>
        <taxon>Hypocreales</taxon>
        <taxon>Nectriaceae</taxon>
        <taxon>Fusarium</taxon>
        <taxon>Fusarium decemcellulare species complex</taxon>
    </lineage>
</organism>
<proteinExistence type="predicted"/>
<keyword evidence="2" id="KW-1185">Reference proteome</keyword>